<dbReference type="GO" id="GO:0006777">
    <property type="term" value="P:Mo-molybdopterin cofactor biosynthetic process"/>
    <property type="evidence" value="ECO:0007669"/>
    <property type="project" value="InterPro"/>
</dbReference>
<reference evidence="1 2" key="1">
    <citation type="submission" date="2017-02" db="EMBL/GenBank/DDBJ databases">
        <authorList>
            <person name="Peterson S.W."/>
        </authorList>
    </citation>
    <scope>NUCLEOTIDE SEQUENCE [LARGE SCALE GENOMIC DNA]</scope>
    <source>
        <strain evidence="1 2">LSP_Lj1</strain>
    </source>
</reference>
<dbReference type="OrthoDB" id="9794429at2"/>
<dbReference type="Pfam" id="PF02391">
    <property type="entry name" value="MoaE"/>
    <property type="match status" value="1"/>
</dbReference>
<dbReference type="RefSeq" id="WP_094765849.1">
    <property type="nucleotide sequence ID" value="NZ_FUKQ01000052.1"/>
</dbReference>
<keyword evidence="2" id="KW-1185">Reference proteome</keyword>
<gene>
    <name evidence="1" type="ORF">FM114_14535</name>
</gene>
<dbReference type="InterPro" id="IPR003448">
    <property type="entry name" value="Mopterin_biosynth_MoaE"/>
</dbReference>
<sequence length="138" mass="14735">MPHADVSDVPLDPVRARNAVLGDADGACVLFEGVVRNHDHGRGVTALSYSAHPDAVGILTSVVEEVEREFGVTAFAEHRVGDLRVGDVALLAACASAHRAEAFRACGELVDRIKVRVPVWMNQVFDDGSTEWVGLGDC</sequence>
<protein>
    <submittedName>
        <fullName evidence="1">Molybdenum cofactor biosynthesis protein MoaE</fullName>
    </submittedName>
</protein>
<name>A0A1R4KH84_9ACTN</name>
<evidence type="ECO:0000313" key="1">
    <source>
        <dbReference type="EMBL" id="SJN43671.1"/>
    </source>
</evidence>
<proteinExistence type="predicted"/>
<evidence type="ECO:0000313" key="2">
    <source>
        <dbReference type="Proteomes" id="UP000188342"/>
    </source>
</evidence>
<dbReference type="SUPFAM" id="SSF54690">
    <property type="entry name" value="Molybdopterin synthase subunit MoaE"/>
    <property type="match status" value="1"/>
</dbReference>
<dbReference type="EMBL" id="FUKQ01000052">
    <property type="protein sequence ID" value="SJN43671.1"/>
    <property type="molecule type" value="Genomic_DNA"/>
</dbReference>
<organism evidence="1 2">
    <name type="scientific">Luteococcus japonicus LSP_Lj1</name>
    <dbReference type="NCBI Taxonomy" id="1255658"/>
    <lineage>
        <taxon>Bacteria</taxon>
        <taxon>Bacillati</taxon>
        <taxon>Actinomycetota</taxon>
        <taxon>Actinomycetes</taxon>
        <taxon>Propionibacteriales</taxon>
        <taxon>Propionibacteriaceae</taxon>
        <taxon>Luteococcus</taxon>
    </lineage>
</organism>
<dbReference type="PANTHER" id="PTHR23404">
    <property type="entry name" value="MOLYBDOPTERIN SYNTHASE RELATED"/>
    <property type="match status" value="1"/>
</dbReference>
<dbReference type="AlphaFoldDB" id="A0A1R4KH84"/>
<dbReference type="CDD" id="cd00756">
    <property type="entry name" value="MoaE"/>
    <property type="match status" value="1"/>
</dbReference>
<dbReference type="Gene3D" id="3.90.1170.40">
    <property type="entry name" value="Molybdopterin biosynthesis MoaE subunit"/>
    <property type="match status" value="1"/>
</dbReference>
<accession>A0A1R4KH84</accession>
<dbReference type="Proteomes" id="UP000188342">
    <property type="component" value="Unassembled WGS sequence"/>
</dbReference>
<dbReference type="STRING" id="1255658.FM114_14535"/>
<dbReference type="InterPro" id="IPR036563">
    <property type="entry name" value="MoaE_sf"/>
</dbReference>